<dbReference type="PANTHER" id="PTHR44154">
    <property type="entry name" value="QUINONE OXIDOREDUCTASE"/>
    <property type="match status" value="1"/>
</dbReference>
<keyword evidence="1" id="KW-0521">NADP</keyword>
<accession>A0AAV6VHL0</accession>
<evidence type="ECO:0000313" key="3">
    <source>
        <dbReference type="EMBL" id="KAG8196027.1"/>
    </source>
</evidence>
<dbReference type="Pfam" id="PF00107">
    <property type="entry name" value="ADH_zinc_N"/>
    <property type="match status" value="1"/>
</dbReference>
<evidence type="ECO:0000256" key="1">
    <source>
        <dbReference type="ARBA" id="ARBA00022857"/>
    </source>
</evidence>
<dbReference type="SUPFAM" id="SSF52980">
    <property type="entry name" value="Restriction endonuclease-like"/>
    <property type="match status" value="1"/>
</dbReference>
<dbReference type="AlphaFoldDB" id="A0AAV6VHL0"/>
<organism evidence="3 4">
    <name type="scientific">Oedothorax gibbosus</name>
    <dbReference type="NCBI Taxonomy" id="931172"/>
    <lineage>
        <taxon>Eukaryota</taxon>
        <taxon>Metazoa</taxon>
        <taxon>Ecdysozoa</taxon>
        <taxon>Arthropoda</taxon>
        <taxon>Chelicerata</taxon>
        <taxon>Arachnida</taxon>
        <taxon>Araneae</taxon>
        <taxon>Araneomorphae</taxon>
        <taxon>Entelegynae</taxon>
        <taxon>Araneoidea</taxon>
        <taxon>Linyphiidae</taxon>
        <taxon>Erigoninae</taxon>
        <taxon>Oedothorax</taxon>
    </lineage>
</organism>
<dbReference type="PANTHER" id="PTHR44154:SF1">
    <property type="entry name" value="QUINONE OXIDOREDUCTASE"/>
    <property type="match status" value="1"/>
</dbReference>
<dbReference type="SUPFAM" id="SSF51735">
    <property type="entry name" value="NAD(P)-binding Rossmann-fold domains"/>
    <property type="match status" value="1"/>
</dbReference>
<dbReference type="Gene3D" id="3.90.320.10">
    <property type="match status" value="1"/>
</dbReference>
<dbReference type="FunFam" id="3.40.50.720:FF:000244">
    <property type="entry name" value="quinone oxidoreductase"/>
    <property type="match status" value="1"/>
</dbReference>
<dbReference type="InterPro" id="IPR019080">
    <property type="entry name" value="YqaJ_viral_recombinase"/>
</dbReference>
<dbReference type="EMBL" id="JAFNEN010000075">
    <property type="protein sequence ID" value="KAG8196027.1"/>
    <property type="molecule type" value="Genomic_DNA"/>
</dbReference>
<keyword evidence="4" id="KW-1185">Reference proteome</keyword>
<protein>
    <recommendedName>
        <fullName evidence="2">Enoyl reductase (ER) domain-containing protein</fullName>
    </recommendedName>
</protein>
<dbReference type="InterPro" id="IPR011335">
    <property type="entry name" value="Restrct_endonuc-II-like"/>
</dbReference>
<dbReference type="GO" id="GO:0005829">
    <property type="term" value="C:cytosol"/>
    <property type="evidence" value="ECO:0007669"/>
    <property type="project" value="TreeGrafter"/>
</dbReference>
<evidence type="ECO:0000259" key="2">
    <source>
        <dbReference type="SMART" id="SM00829"/>
    </source>
</evidence>
<dbReference type="GO" id="GO:0003960">
    <property type="term" value="F:quinone reductase (NADPH) activity"/>
    <property type="evidence" value="ECO:0007669"/>
    <property type="project" value="TreeGrafter"/>
</dbReference>
<sequence length="597" mass="66428">MSILNSIAYHSKSLIINATNNIAEEFNSIIAKFLGGKRINYCLGESYKARCNAAAVSHNTRTPLSEVLGVVKKSRVGKFVQKYERKKPDMPEELYSEKKERFLTTLQVTAERRDKIEKETRLQRDSPTWLHERRKRLTASHFGSVCIRLAHTSCKNLVKAILYSNFDNRALRYGREHEKDAIRELETNFDIKVSECGLFVSTVSPYLGATPDGLVDGDGLVEVNARCRPGEFVLIHGSSGAVGLAAVQIAKHLKLKVAGTAGTEEGMALIKRLGANFAVCHREYGYMKEIMHITGGYGTDIVLEMLANVNLDNDLDIMARRGRIVIVGSRGCTHIDPRKLMSKELTVSGCALMDSDLSEWKEMSTAVIKMCEEGIVKPVIDRKYALADAAKAHYDIINNSGAKGKLILIVNKNLKNEEQHIELRGSSTSDEEEDIEKMDHSDFDSFPVEEMCNVSVRDAVRIIAAAAEALDANLQELSLSRTTVRARRQKFREQRANIIKNRFQNSDFSTAVLHWDGKLVSHSSNKDAERLAVLISCGDEEQLIGVPEIENSKGLSQAKAVFSEINKWGAAEKIEAMCFDTTAANTGCWKGTCTLLY</sequence>
<dbReference type="GO" id="GO:0070402">
    <property type="term" value="F:NADPH binding"/>
    <property type="evidence" value="ECO:0007669"/>
    <property type="project" value="TreeGrafter"/>
</dbReference>
<name>A0AAV6VHL0_9ARAC</name>
<gene>
    <name evidence="3" type="ORF">JTE90_028997</name>
</gene>
<dbReference type="Proteomes" id="UP000827092">
    <property type="component" value="Unassembled WGS sequence"/>
</dbReference>
<reference evidence="3 4" key="1">
    <citation type="journal article" date="2022" name="Nat. Ecol. Evol.">
        <title>A masculinizing supergene underlies an exaggerated male reproductive morph in a spider.</title>
        <authorList>
            <person name="Hendrickx F."/>
            <person name="De Corte Z."/>
            <person name="Sonet G."/>
            <person name="Van Belleghem S.M."/>
            <person name="Kostlbacher S."/>
            <person name="Vangestel C."/>
        </authorList>
    </citation>
    <scope>NUCLEOTIDE SEQUENCE [LARGE SCALE GENOMIC DNA]</scope>
    <source>
        <strain evidence="3">W744_W776</strain>
    </source>
</reference>
<dbReference type="InterPro" id="IPR011604">
    <property type="entry name" value="PDDEXK-like_dom_sf"/>
</dbReference>
<proteinExistence type="predicted"/>
<dbReference type="InterPro" id="IPR036291">
    <property type="entry name" value="NAD(P)-bd_dom_sf"/>
</dbReference>
<dbReference type="SMART" id="SM00829">
    <property type="entry name" value="PKS_ER"/>
    <property type="match status" value="1"/>
</dbReference>
<dbReference type="GO" id="GO:0003730">
    <property type="term" value="F:mRNA 3'-UTR binding"/>
    <property type="evidence" value="ECO:0007669"/>
    <property type="project" value="TreeGrafter"/>
</dbReference>
<dbReference type="Pfam" id="PF09588">
    <property type="entry name" value="YqaJ"/>
    <property type="match status" value="1"/>
</dbReference>
<feature type="domain" description="Enoyl reductase (ER)" evidence="2">
    <location>
        <begin position="164"/>
        <end position="408"/>
    </location>
</feature>
<dbReference type="InterPro" id="IPR013149">
    <property type="entry name" value="ADH-like_C"/>
</dbReference>
<dbReference type="Gene3D" id="3.40.50.720">
    <property type="entry name" value="NAD(P)-binding Rossmann-like Domain"/>
    <property type="match status" value="1"/>
</dbReference>
<dbReference type="GO" id="GO:0006281">
    <property type="term" value="P:DNA repair"/>
    <property type="evidence" value="ECO:0007669"/>
    <property type="project" value="UniProtKB-ARBA"/>
</dbReference>
<dbReference type="InterPro" id="IPR051603">
    <property type="entry name" value="Zinc-ADH_QOR/CCCR"/>
</dbReference>
<dbReference type="InterPro" id="IPR020843">
    <property type="entry name" value="ER"/>
</dbReference>
<evidence type="ECO:0000313" key="4">
    <source>
        <dbReference type="Proteomes" id="UP000827092"/>
    </source>
</evidence>
<comment type="caution">
    <text evidence="3">The sequence shown here is derived from an EMBL/GenBank/DDBJ whole genome shotgun (WGS) entry which is preliminary data.</text>
</comment>
<dbReference type="CDD" id="cd22343">
    <property type="entry name" value="PDDEXK_lambda_exonuclease-like"/>
    <property type="match status" value="1"/>
</dbReference>